<comment type="similarity">
    <text evidence="2 5">Belongs to the bacterial histone-like protein family.</text>
</comment>
<gene>
    <name evidence="6" type="ORF">OSH00_02090</name>
</gene>
<evidence type="ECO:0000313" key="6">
    <source>
        <dbReference type="EMBL" id="MCX5466524.1"/>
    </source>
</evidence>
<reference evidence="6" key="1">
    <citation type="submission" date="2022-11" db="EMBL/GenBank/DDBJ databases">
        <title>Biodiversity and phylogenetic relationships of bacteria.</title>
        <authorList>
            <person name="Machado R.A.R."/>
            <person name="Bhat A."/>
            <person name="Loulou A."/>
            <person name="Kallel S."/>
        </authorList>
    </citation>
    <scope>NUCLEOTIDE SEQUENCE</scope>
    <source>
        <strain evidence="6">A-IN1</strain>
    </source>
</reference>
<evidence type="ECO:0000256" key="2">
    <source>
        <dbReference type="ARBA" id="ARBA00010529"/>
    </source>
</evidence>
<dbReference type="AlphaFoldDB" id="A0A9X3IGR3"/>
<dbReference type="InterPro" id="IPR020816">
    <property type="entry name" value="Histone-like_DNA-bd_CS"/>
</dbReference>
<name>A0A9X3IGR3_9GAMM</name>
<dbReference type="GO" id="GO:0030527">
    <property type="term" value="F:structural constituent of chromatin"/>
    <property type="evidence" value="ECO:0007669"/>
    <property type="project" value="InterPro"/>
</dbReference>
<dbReference type="InterPro" id="IPR010992">
    <property type="entry name" value="IHF-like_DNA-bd_dom_sf"/>
</dbReference>
<dbReference type="EMBL" id="JAPKMY010000001">
    <property type="protein sequence ID" value="MCX5466524.1"/>
    <property type="molecule type" value="Genomic_DNA"/>
</dbReference>
<dbReference type="PROSITE" id="PS00045">
    <property type="entry name" value="HISTONE_LIKE"/>
    <property type="match status" value="1"/>
</dbReference>
<dbReference type="PANTHER" id="PTHR33175">
    <property type="entry name" value="DNA-BINDING PROTEIN HU"/>
    <property type="match status" value="1"/>
</dbReference>
<comment type="function">
    <text evidence="1">Histone-like DNA-binding protein which is capable of wrapping DNA to stabilize it, and thus to prevent its denaturation under extreme environmental conditions.</text>
</comment>
<sequence length="100" mass="10586">MTVNLKENNLMNKADLIELIAQSAGINKTQATAALQAVEKGVIDALASGGTVELKGFGTFKITQRAERKGRNPKTGEELVIPATNSPTFKAGKAFKEAVN</sequence>
<dbReference type="Proteomes" id="UP001146019">
    <property type="component" value="Unassembled WGS sequence"/>
</dbReference>
<dbReference type="Gene3D" id="4.10.520.10">
    <property type="entry name" value="IHF-like DNA-binding proteins"/>
    <property type="match status" value="1"/>
</dbReference>
<dbReference type="GO" id="GO:0030261">
    <property type="term" value="P:chromosome condensation"/>
    <property type="evidence" value="ECO:0007669"/>
    <property type="project" value="UniProtKB-KW"/>
</dbReference>
<dbReference type="SMART" id="SM00411">
    <property type="entry name" value="BHL"/>
    <property type="match status" value="1"/>
</dbReference>
<organism evidence="6 7">
    <name type="scientific">Acinetobacter nematophilus</name>
    <dbReference type="NCBI Taxonomy" id="2994642"/>
    <lineage>
        <taxon>Bacteria</taxon>
        <taxon>Pseudomonadati</taxon>
        <taxon>Pseudomonadota</taxon>
        <taxon>Gammaproteobacteria</taxon>
        <taxon>Moraxellales</taxon>
        <taxon>Moraxellaceae</taxon>
        <taxon>Acinetobacter</taxon>
    </lineage>
</organism>
<keyword evidence="4 6" id="KW-0238">DNA-binding</keyword>
<evidence type="ECO:0000256" key="4">
    <source>
        <dbReference type="ARBA" id="ARBA00023125"/>
    </source>
</evidence>
<dbReference type="Pfam" id="PF00216">
    <property type="entry name" value="Bac_DNA_binding"/>
    <property type="match status" value="1"/>
</dbReference>
<evidence type="ECO:0000256" key="5">
    <source>
        <dbReference type="RuleBase" id="RU003939"/>
    </source>
</evidence>
<proteinExistence type="inferred from homology"/>
<evidence type="ECO:0000256" key="3">
    <source>
        <dbReference type="ARBA" id="ARBA00023067"/>
    </source>
</evidence>
<accession>A0A9X3IGR3</accession>
<dbReference type="GO" id="GO:0003677">
    <property type="term" value="F:DNA binding"/>
    <property type="evidence" value="ECO:0007669"/>
    <property type="project" value="UniProtKB-KW"/>
</dbReference>
<evidence type="ECO:0000256" key="1">
    <source>
        <dbReference type="ARBA" id="ARBA00003819"/>
    </source>
</evidence>
<dbReference type="PANTHER" id="PTHR33175:SF3">
    <property type="entry name" value="DNA-BINDING PROTEIN HU-BETA"/>
    <property type="match status" value="1"/>
</dbReference>
<dbReference type="SUPFAM" id="SSF47729">
    <property type="entry name" value="IHF-like DNA-binding proteins"/>
    <property type="match status" value="1"/>
</dbReference>
<dbReference type="CDD" id="cd13831">
    <property type="entry name" value="HU"/>
    <property type="match status" value="1"/>
</dbReference>
<dbReference type="RefSeq" id="WP_266129292.1">
    <property type="nucleotide sequence ID" value="NZ_JAPKMY010000001.1"/>
</dbReference>
<protein>
    <submittedName>
        <fullName evidence="6">HU family DNA-binding protein</fullName>
    </submittedName>
</protein>
<keyword evidence="3" id="KW-0226">DNA condensation</keyword>
<comment type="caution">
    <text evidence="6">The sequence shown here is derived from an EMBL/GenBank/DDBJ whole genome shotgun (WGS) entry which is preliminary data.</text>
</comment>
<keyword evidence="7" id="KW-1185">Reference proteome</keyword>
<evidence type="ECO:0000313" key="7">
    <source>
        <dbReference type="Proteomes" id="UP001146019"/>
    </source>
</evidence>
<dbReference type="PRINTS" id="PR01727">
    <property type="entry name" value="DNABINDINGHU"/>
</dbReference>
<dbReference type="InterPro" id="IPR000119">
    <property type="entry name" value="Hist_DNA-bd"/>
</dbReference>